<accession>A0A5R9EPW8</accession>
<comment type="subcellular location">
    <subcellularLocation>
        <location evidence="2">Cytoplasm</location>
    </subcellularLocation>
</comment>
<dbReference type="Proteomes" id="UP000823401">
    <property type="component" value="Unassembled WGS sequence"/>
</dbReference>
<dbReference type="SUPFAM" id="SSF89919">
    <property type="entry name" value="Ribosome-binding factor A, RbfA"/>
    <property type="match status" value="1"/>
</dbReference>
<dbReference type="HAMAP" id="MF_00003">
    <property type="entry name" value="RbfA"/>
    <property type="match status" value="1"/>
</dbReference>
<comment type="caution">
    <text evidence="4">The sequence shown here is derived from an EMBL/GenBank/DDBJ whole genome shotgun (WGS) entry which is preliminary data.</text>
</comment>
<keyword evidence="2" id="KW-0963">Cytoplasm</keyword>
<gene>
    <name evidence="2 4" type="primary">rbfA</name>
    <name evidence="4" type="ORF">FEZ33_00925</name>
    <name evidence="3" type="ORF">HYQ42_06025</name>
</gene>
<dbReference type="AlphaFoldDB" id="A0A5R9EPW8"/>
<dbReference type="NCBIfam" id="TIGR00082">
    <property type="entry name" value="rbfA"/>
    <property type="match status" value="1"/>
</dbReference>
<dbReference type="Pfam" id="PF02033">
    <property type="entry name" value="RBFA"/>
    <property type="match status" value="1"/>
</dbReference>
<evidence type="ECO:0000313" key="6">
    <source>
        <dbReference type="Proteomes" id="UP000823401"/>
    </source>
</evidence>
<dbReference type="EMBL" id="VBSP01000001">
    <property type="protein sequence ID" value="TLQ49578.1"/>
    <property type="molecule type" value="Genomic_DNA"/>
</dbReference>
<proteinExistence type="inferred from homology"/>
<dbReference type="GO" id="GO:0030490">
    <property type="term" value="P:maturation of SSU-rRNA"/>
    <property type="evidence" value="ECO:0007669"/>
    <property type="project" value="UniProtKB-UniRule"/>
</dbReference>
<dbReference type="Gene3D" id="3.30.300.20">
    <property type="match status" value="1"/>
</dbReference>
<dbReference type="Proteomes" id="UP000306420">
    <property type="component" value="Unassembled WGS sequence"/>
</dbReference>
<dbReference type="InterPro" id="IPR023799">
    <property type="entry name" value="RbfA_dom_sf"/>
</dbReference>
<organism evidence="4 5">
    <name type="scientific">Ruoffia tabacinasalis</name>
    <dbReference type="NCBI Taxonomy" id="87458"/>
    <lineage>
        <taxon>Bacteria</taxon>
        <taxon>Bacillati</taxon>
        <taxon>Bacillota</taxon>
        <taxon>Bacilli</taxon>
        <taxon>Lactobacillales</taxon>
        <taxon>Aerococcaceae</taxon>
        <taxon>Ruoffia</taxon>
    </lineage>
</organism>
<evidence type="ECO:0000313" key="4">
    <source>
        <dbReference type="EMBL" id="TLQ49578.1"/>
    </source>
</evidence>
<reference evidence="4 5" key="1">
    <citation type="submission" date="2019-05" db="EMBL/GenBank/DDBJ databases">
        <title>The metagenome of a microbial culture collection derived from dairy environment covers the genomic content of the human microbiome.</title>
        <authorList>
            <person name="Roder T."/>
            <person name="Wuthrich D."/>
            <person name="Sattari Z."/>
            <person name="Von Ah U."/>
            <person name="Bar C."/>
            <person name="Ronchi F."/>
            <person name="Macpherson A.J."/>
            <person name="Ganal-Vonarburg S.C."/>
            <person name="Bruggmann R."/>
            <person name="Vergeres G."/>
        </authorList>
    </citation>
    <scope>NUCLEOTIDE SEQUENCE [LARGE SCALE GENOMIC DNA]</scope>
    <source>
        <strain evidence="4 5">FAM 24227</strain>
    </source>
</reference>
<dbReference type="OrthoDB" id="307788at2"/>
<dbReference type="PANTHER" id="PTHR33515">
    <property type="entry name" value="RIBOSOME-BINDING FACTOR A, CHLOROPLASTIC-RELATED"/>
    <property type="match status" value="1"/>
</dbReference>
<protein>
    <recommendedName>
        <fullName evidence="2">Ribosome-binding factor A</fullName>
    </recommendedName>
</protein>
<dbReference type="GO" id="GO:0005829">
    <property type="term" value="C:cytosol"/>
    <property type="evidence" value="ECO:0007669"/>
    <property type="project" value="TreeGrafter"/>
</dbReference>
<dbReference type="InterPro" id="IPR000238">
    <property type="entry name" value="RbfA"/>
</dbReference>
<reference evidence="3 6" key="2">
    <citation type="submission" date="2020-07" db="EMBL/GenBank/DDBJ databases">
        <title>Facklamia lactis sp. nov., isolated from raw milk.</title>
        <authorList>
            <person name="Doll E.V."/>
            <person name="Huptas C."/>
            <person name="Staib L."/>
            <person name="Wenning M."/>
            <person name="Scherer S."/>
        </authorList>
    </citation>
    <scope>NUCLEOTIDE SEQUENCE [LARGE SCALE GENOMIC DNA]</scope>
    <source>
        <strain evidence="3 6">DSM 104272</strain>
    </source>
</reference>
<evidence type="ECO:0000313" key="3">
    <source>
        <dbReference type="EMBL" id="MBG9978341.1"/>
    </source>
</evidence>
<dbReference type="RefSeq" id="WP_138403500.1">
    <property type="nucleotide sequence ID" value="NZ_CP144682.1"/>
</dbReference>
<comment type="similarity">
    <text evidence="2">Belongs to the RbfA family.</text>
</comment>
<evidence type="ECO:0000256" key="2">
    <source>
        <dbReference type="HAMAP-Rule" id="MF_00003"/>
    </source>
</evidence>
<comment type="subunit">
    <text evidence="2">Monomer. Binds 30S ribosomal subunits, but not 50S ribosomal subunits or 70S ribosomes.</text>
</comment>
<evidence type="ECO:0000256" key="1">
    <source>
        <dbReference type="ARBA" id="ARBA00022517"/>
    </source>
</evidence>
<dbReference type="PANTHER" id="PTHR33515:SF1">
    <property type="entry name" value="RIBOSOME-BINDING FACTOR A, CHLOROPLASTIC-RELATED"/>
    <property type="match status" value="1"/>
</dbReference>
<dbReference type="GO" id="GO:0043024">
    <property type="term" value="F:ribosomal small subunit binding"/>
    <property type="evidence" value="ECO:0007669"/>
    <property type="project" value="TreeGrafter"/>
</dbReference>
<evidence type="ECO:0000313" key="5">
    <source>
        <dbReference type="Proteomes" id="UP000306420"/>
    </source>
</evidence>
<sequence>MAKYRAGRVRQEILREVNNILLLEIKDPRVEGVTITDVNVTGDLQQATIYYSTLSDKAGERQKTQRGLDAITGKVRSDLGKKLTLYKTPEIKFERDRSIDYGSHIDSLLNQIKGDDNEESDNEA</sequence>
<dbReference type="EMBL" id="JACCEL010000012">
    <property type="protein sequence ID" value="MBG9978341.1"/>
    <property type="molecule type" value="Genomic_DNA"/>
</dbReference>
<dbReference type="InterPro" id="IPR020053">
    <property type="entry name" value="Ribosome-bd_factorA_CS"/>
</dbReference>
<dbReference type="PROSITE" id="PS01319">
    <property type="entry name" value="RBFA"/>
    <property type="match status" value="1"/>
</dbReference>
<dbReference type="InterPro" id="IPR015946">
    <property type="entry name" value="KH_dom-like_a/b"/>
</dbReference>
<keyword evidence="1 2" id="KW-0690">Ribosome biogenesis</keyword>
<comment type="function">
    <text evidence="2">One of several proteins that assist in the late maturation steps of the functional core of the 30S ribosomal subunit. Associates with free 30S ribosomal subunits (but not with 30S subunits that are part of 70S ribosomes or polysomes). Required for efficient processing of 16S rRNA. May interact with the 5'-terminal helix region of 16S rRNA.</text>
</comment>
<keyword evidence="6" id="KW-1185">Reference proteome</keyword>
<name>A0A5R9EPW8_9LACT</name>